<name>A0A7C3AR69_9BACT</name>
<protein>
    <submittedName>
        <fullName evidence="3">Uncharacterized protein</fullName>
    </submittedName>
</protein>
<evidence type="ECO:0000313" key="3">
    <source>
        <dbReference type="EMBL" id="HEX70314.1"/>
    </source>
</evidence>
<evidence type="ECO:0000256" key="1">
    <source>
        <dbReference type="SAM" id="MobiDB-lite"/>
    </source>
</evidence>
<evidence type="ECO:0000256" key="2">
    <source>
        <dbReference type="SAM" id="Phobius"/>
    </source>
</evidence>
<accession>A0A7C3AR69</accession>
<sequence length="86" mass="9715">MARRQQRQMPHRRPPKRRTAPSTKAQPERTAAVAPRAAQPSSQGTIASPWGRVDEEYAIIRADLRRLLLITLLILLLLVALTVVLR</sequence>
<feature type="compositionally biased region" description="Basic residues" evidence="1">
    <location>
        <begin position="1"/>
        <end position="19"/>
    </location>
</feature>
<dbReference type="AlphaFoldDB" id="A0A7C3AR69"/>
<proteinExistence type="predicted"/>
<comment type="caution">
    <text evidence="3">The sequence shown here is derived from an EMBL/GenBank/DDBJ whole genome shotgun (WGS) entry which is preliminary data.</text>
</comment>
<keyword evidence="2" id="KW-1133">Transmembrane helix</keyword>
<keyword evidence="2" id="KW-0812">Transmembrane</keyword>
<reference evidence="3" key="1">
    <citation type="journal article" date="2020" name="mSystems">
        <title>Genome- and Community-Level Interaction Insights into Carbon Utilization and Element Cycling Functions of Hydrothermarchaeota in Hydrothermal Sediment.</title>
        <authorList>
            <person name="Zhou Z."/>
            <person name="Liu Y."/>
            <person name="Xu W."/>
            <person name="Pan J."/>
            <person name="Luo Z.H."/>
            <person name="Li M."/>
        </authorList>
    </citation>
    <scope>NUCLEOTIDE SEQUENCE [LARGE SCALE GENOMIC DNA]</scope>
    <source>
        <strain evidence="3">SpSt-192</strain>
    </source>
</reference>
<feature type="transmembrane region" description="Helical" evidence="2">
    <location>
        <begin position="67"/>
        <end position="85"/>
    </location>
</feature>
<dbReference type="EMBL" id="DSID01000283">
    <property type="protein sequence ID" value="HEX70314.1"/>
    <property type="molecule type" value="Genomic_DNA"/>
</dbReference>
<keyword evidence="2" id="KW-0472">Membrane</keyword>
<gene>
    <name evidence="3" type="ORF">ENP13_03615</name>
</gene>
<organism evidence="3">
    <name type="scientific">Thermorudis sp</name>
    <dbReference type="NCBI Taxonomy" id="1969470"/>
    <lineage>
        <taxon>Bacteria</taxon>
        <taxon>Pseudomonadati</taxon>
        <taxon>Thermomicrobiota</taxon>
        <taxon>Thermomicrobia</taxon>
        <taxon>Thermomicrobia incertae sedis</taxon>
        <taxon>Thermorudis</taxon>
    </lineage>
</organism>
<feature type="region of interest" description="Disordered" evidence="1">
    <location>
        <begin position="1"/>
        <end position="48"/>
    </location>
</feature>